<sequence length="587" mass="62601">MVIARKVRWRIGLLALAVGTALLHPTLARTQDAPEAGSGRIEREAVITQKYMAVAANPLASAAGSDILRAGGSAVDAAIAIQLVLGLVEPQSSGLGGGAFLVYYDAKAKQLRTYDGRETAPAAAQPDRFLDADGKPLQFYDAVVGGKSVGVPGAVRMLEMAHKKHGKLPWKKLFRPAIELAEQGFPLSPRLYTLLRTEQYLQRTPAAKNYFFQPDGTPKPVGTILVNQPYAQVLRQIAKRGADAFYEGEIAKDIVATVQQADIPGDLTTTDLTTYQAIERPPVCGVYRVYKVCGMGAPSSGGLTVLQILGILENFDLASLEPASLEAVHLFAEAGRLAYADRGFYIADPDFVSVPSNELIDPEYLKRRAALISLERALTEAQPGELPLQAAFVGGKDDSPEFPSTSHLAIVDRYGNAVSMTTSIEDAFGSRLLVRGFLLNNELTDFSFSPTTGDGKPVANRVEPGKRPRSSMAPMMVFDQNGKLVMVVGSAGGARIINYVAKALVAALDWKLDSQQAVALPNFGNRNGSTELETGTANVADLKLGLESLGHSVQVVEQTSGSHAITLTDMGLVGGADPRREGEAIGK</sequence>
<comment type="subunit">
    <text evidence="11">This enzyme consists of two polypeptide chains, which are synthesized in precursor form from a single polypeptide.</text>
</comment>
<keyword evidence="6 11" id="KW-0865">Zymogen</keyword>
<evidence type="ECO:0000256" key="3">
    <source>
        <dbReference type="ARBA" id="ARBA00009381"/>
    </source>
</evidence>
<feature type="binding site" evidence="10">
    <location>
        <position position="493"/>
    </location>
    <ligand>
        <name>L-glutamate</name>
        <dbReference type="ChEBI" id="CHEBI:29985"/>
    </ligand>
</feature>
<evidence type="ECO:0000256" key="13">
    <source>
        <dbReference type="SAM" id="SignalP"/>
    </source>
</evidence>
<dbReference type="NCBIfam" id="TIGR00066">
    <property type="entry name" value="g_glut_trans"/>
    <property type="match status" value="1"/>
</dbReference>
<dbReference type="GO" id="GO:0006750">
    <property type="term" value="P:glutathione biosynthetic process"/>
    <property type="evidence" value="ECO:0007669"/>
    <property type="project" value="UniProtKB-KW"/>
</dbReference>
<evidence type="ECO:0000256" key="4">
    <source>
        <dbReference type="ARBA" id="ARBA00022679"/>
    </source>
</evidence>
<evidence type="ECO:0000256" key="6">
    <source>
        <dbReference type="ARBA" id="ARBA00023145"/>
    </source>
</evidence>
<feature type="region of interest" description="Disordered" evidence="12">
    <location>
        <begin position="450"/>
        <end position="471"/>
    </location>
</feature>
<dbReference type="GO" id="GO:0006751">
    <property type="term" value="P:glutathione catabolic process"/>
    <property type="evidence" value="ECO:0007669"/>
    <property type="project" value="UniProtKB-UniRule"/>
</dbReference>
<reference evidence="14 15" key="1">
    <citation type="journal article" date="2013" name="Genome Biol. Evol.">
        <title>Genomes of Stigonematalean cyanobacteria (subsection V) and the evolution of oxygenic photosynthesis from prokaryotes to plastids.</title>
        <authorList>
            <person name="Dagan T."/>
            <person name="Roettger M."/>
            <person name="Stucken K."/>
            <person name="Landan G."/>
            <person name="Koch R."/>
            <person name="Major P."/>
            <person name="Gould S.B."/>
            <person name="Goremykin V.V."/>
            <person name="Rippka R."/>
            <person name="Tandeau de Marsac N."/>
            <person name="Gugger M."/>
            <person name="Lockhart P.J."/>
            <person name="Allen J.F."/>
            <person name="Brune I."/>
            <person name="Maus I."/>
            <person name="Puhler A."/>
            <person name="Martin W.F."/>
        </authorList>
    </citation>
    <scope>NUCLEOTIDE SEQUENCE [LARGE SCALE GENOMIC DNA]</scope>
    <source>
        <strain evidence="14 15">PCC 7110</strain>
    </source>
</reference>
<gene>
    <name evidence="14" type="ORF">WA1_02865</name>
</gene>
<comment type="catalytic activity">
    <reaction evidence="8 11">
        <text>an N-terminal (5-L-glutamyl)-[peptide] + an alpha-amino acid = 5-L-glutamyl amino acid + an N-terminal L-alpha-aminoacyl-[peptide]</text>
        <dbReference type="Rhea" id="RHEA:23904"/>
        <dbReference type="Rhea" id="RHEA-COMP:9780"/>
        <dbReference type="Rhea" id="RHEA-COMP:9795"/>
        <dbReference type="ChEBI" id="CHEBI:77644"/>
        <dbReference type="ChEBI" id="CHEBI:78597"/>
        <dbReference type="ChEBI" id="CHEBI:78599"/>
        <dbReference type="ChEBI" id="CHEBI:78608"/>
        <dbReference type="EC" id="2.3.2.2"/>
    </reaction>
</comment>
<evidence type="ECO:0000256" key="8">
    <source>
        <dbReference type="ARBA" id="ARBA00047417"/>
    </source>
</evidence>
<dbReference type="Proteomes" id="UP000076925">
    <property type="component" value="Unassembled WGS sequence"/>
</dbReference>
<dbReference type="EMBL" id="ANNX02000012">
    <property type="protein sequence ID" value="KYC44097.1"/>
    <property type="molecule type" value="Genomic_DNA"/>
</dbReference>
<dbReference type="InterPro" id="IPR051792">
    <property type="entry name" value="GGT_bact"/>
</dbReference>
<dbReference type="InterPro" id="IPR000101">
    <property type="entry name" value="GGT_peptidase"/>
</dbReference>
<comment type="PTM">
    <text evidence="11">Cleaved by autocatalysis into a large and a small subunit.</text>
</comment>
<dbReference type="Gene3D" id="3.60.20.40">
    <property type="match status" value="1"/>
</dbReference>
<evidence type="ECO:0000313" key="15">
    <source>
        <dbReference type="Proteomes" id="UP000076925"/>
    </source>
</evidence>
<dbReference type="InterPro" id="IPR043138">
    <property type="entry name" value="GGT_lsub"/>
</dbReference>
<accession>A0A139XHD5</accession>
<dbReference type="EC" id="2.3.2.2" evidence="11"/>
<evidence type="ECO:0000256" key="12">
    <source>
        <dbReference type="SAM" id="MobiDB-lite"/>
    </source>
</evidence>
<dbReference type="PANTHER" id="PTHR43199:SF1">
    <property type="entry name" value="GLUTATHIONE HYDROLASE PROENZYME"/>
    <property type="match status" value="1"/>
</dbReference>
<dbReference type="InterPro" id="IPR043137">
    <property type="entry name" value="GGT_ssub_C"/>
</dbReference>
<dbReference type="SUPFAM" id="SSF56235">
    <property type="entry name" value="N-terminal nucleophile aminohydrolases (Ntn hydrolases)"/>
    <property type="match status" value="1"/>
</dbReference>
<keyword evidence="5 11" id="KW-0378">Hydrolase</keyword>
<comment type="pathway">
    <text evidence="11">Sulfur metabolism; glutathione metabolism.</text>
</comment>
<dbReference type="PANTHER" id="PTHR43199">
    <property type="entry name" value="GLUTATHIONE HYDROLASE"/>
    <property type="match status" value="1"/>
</dbReference>
<dbReference type="PRINTS" id="PR01210">
    <property type="entry name" value="GGTRANSPTASE"/>
</dbReference>
<keyword evidence="11" id="KW-0317">Glutathione biosynthesis</keyword>
<dbReference type="OrthoDB" id="9781342at2"/>
<keyword evidence="7 11" id="KW-0012">Acyltransferase</keyword>
<evidence type="ECO:0000256" key="2">
    <source>
        <dbReference type="ARBA" id="ARBA00001089"/>
    </source>
</evidence>
<dbReference type="UniPathway" id="UPA00204"/>
<evidence type="ECO:0000256" key="10">
    <source>
        <dbReference type="PIRSR" id="PIRSR600101-2"/>
    </source>
</evidence>
<comment type="catalytic activity">
    <reaction evidence="2 11">
        <text>glutathione + H2O = L-cysteinylglycine + L-glutamate</text>
        <dbReference type="Rhea" id="RHEA:28807"/>
        <dbReference type="ChEBI" id="CHEBI:15377"/>
        <dbReference type="ChEBI" id="CHEBI:29985"/>
        <dbReference type="ChEBI" id="CHEBI:57925"/>
        <dbReference type="ChEBI" id="CHEBI:61694"/>
        <dbReference type="EC" id="3.4.19.13"/>
    </reaction>
</comment>
<evidence type="ECO:0000256" key="5">
    <source>
        <dbReference type="ARBA" id="ARBA00022801"/>
    </source>
</evidence>
<evidence type="ECO:0000256" key="9">
    <source>
        <dbReference type="PIRSR" id="PIRSR600101-1"/>
    </source>
</evidence>
<feature type="binding site" evidence="10">
    <location>
        <begin position="470"/>
        <end position="471"/>
    </location>
    <ligand>
        <name>L-glutamate</name>
        <dbReference type="ChEBI" id="CHEBI:29985"/>
    </ligand>
</feature>
<comment type="catalytic activity">
    <reaction evidence="1 11">
        <text>an S-substituted glutathione + H2O = an S-substituted L-cysteinylglycine + L-glutamate</text>
        <dbReference type="Rhea" id="RHEA:59468"/>
        <dbReference type="ChEBI" id="CHEBI:15377"/>
        <dbReference type="ChEBI" id="CHEBI:29985"/>
        <dbReference type="ChEBI" id="CHEBI:90779"/>
        <dbReference type="ChEBI" id="CHEBI:143103"/>
        <dbReference type="EC" id="3.4.19.13"/>
    </reaction>
</comment>
<comment type="caution">
    <text evidence="14">The sequence shown here is derived from an EMBL/GenBank/DDBJ whole genome shotgun (WGS) entry which is preliminary data.</text>
</comment>
<keyword evidence="15" id="KW-1185">Reference proteome</keyword>
<evidence type="ECO:0000256" key="7">
    <source>
        <dbReference type="ARBA" id="ARBA00023315"/>
    </source>
</evidence>
<keyword evidence="13" id="KW-0732">Signal</keyword>
<dbReference type="InterPro" id="IPR029055">
    <property type="entry name" value="Ntn_hydrolases_N"/>
</dbReference>
<dbReference type="RefSeq" id="WP_017741403.1">
    <property type="nucleotide sequence ID" value="NZ_KQ976354.1"/>
</dbReference>
<dbReference type="GO" id="GO:0103068">
    <property type="term" value="F:leukotriene C4 gamma-glutamyl transferase activity"/>
    <property type="evidence" value="ECO:0007669"/>
    <property type="project" value="UniProtKB-EC"/>
</dbReference>
<feature type="active site" description="Nucleophile" evidence="9">
    <location>
        <position position="405"/>
    </location>
</feature>
<name>A0A139XHD5_9CYAN</name>
<dbReference type="STRING" id="128403.WA1_02865"/>
<dbReference type="GO" id="GO:0036374">
    <property type="term" value="F:glutathione hydrolase activity"/>
    <property type="evidence" value="ECO:0007669"/>
    <property type="project" value="UniProtKB-UniRule"/>
</dbReference>
<dbReference type="Pfam" id="PF01019">
    <property type="entry name" value="G_glu_transpept"/>
    <property type="match status" value="1"/>
</dbReference>
<dbReference type="EC" id="3.4.19.13" evidence="11"/>
<evidence type="ECO:0000256" key="1">
    <source>
        <dbReference type="ARBA" id="ARBA00001049"/>
    </source>
</evidence>
<dbReference type="AlphaFoldDB" id="A0A139XHD5"/>
<evidence type="ECO:0000256" key="11">
    <source>
        <dbReference type="RuleBase" id="RU368036"/>
    </source>
</evidence>
<proteinExistence type="inferred from homology"/>
<protein>
    <recommendedName>
        <fullName evidence="11">Glutathione hydrolase proenzyme</fullName>
        <ecNumber evidence="11">2.3.2.2</ecNumber>
        <ecNumber evidence="11">3.4.19.13</ecNumber>
    </recommendedName>
    <component>
        <recommendedName>
            <fullName evidence="11">Glutathione hydrolase large chain</fullName>
        </recommendedName>
    </component>
    <component>
        <recommendedName>
            <fullName evidence="11">Glutathione hydrolase small chain</fullName>
        </recommendedName>
    </component>
</protein>
<evidence type="ECO:0000313" key="14">
    <source>
        <dbReference type="EMBL" id="KYC44097.1"/>
    </source>
</evidence>
<feature type="chain" id="PRO_5007300720" description="Glutathione hydrolase proenzyme" evidence="13">
    <location>
        <begin position="31"/>
        <end position="587"/>
    </location>
</feature>
<dbReference type="Gene3D" id="1.10.246.130">
    <property type="match status" value="1"/>
</dbReference>
<feature type="binding site" evidence="10">
    <location>
        <position position="445"/>
    </location>
    <ligand>
        <name>L-glutamate</name>
        <dbReference type="ChEBI" id="CHEBI:29985"/>
    </ligand>
</feature>
<keyword evidence="4 11" id="KW-0808">Transferase</keyword>
<comment type="similarity">
    <text evidence="3 11">Belongs to the gamma-glutamyltransferase family.</text>
</comment>
<feature type="signal peptide" evidence="13">
    <location>
        <begin position="1"/>
        <end position="30"/>
    </location>
</feature>
<feature type="binding site" evidence="10">
    <location>
        <position position="117"/>
    </location>
    <ligand>
        <name>L-glutamate</name>
        <dbReference type="ChEBI" id="CHEBI:29985"/>
    </ligand>
</feature>
<organism evidence="14 15">
    <name type="scientific">Scytonema hofmannii PCC 7110</name>
    <dbReference type="NCBI Taxonomy" id="128403"/>
    <lineage>
        <taxon>Bacteria</taxon>
        <taxon>Bacillati</taxon>
        <taxon>Cyanobacteriota</taxon>
        <taxon>Cyanophyceae</taxon>
        <taxon>Nostocales</taxon>
        <taxon>Scytonemataceae</taxon>
        <taxon>Scytonema</taxon>
    </lineage>
</organism>